<keyword evidence="7" id="KW-1185">Reference proteome</keyword>
<dbReference type="CDD" id="cd00085">
    <property type="entry name" value="HNHc"/>
    <property type="match status" value="1"/>
</dbReference>
<dbReference type="Proteomes" id="UP001438953">
    <property type="component" value="Unassembled WGS sequence"/>
</dbReference>
<dbReference type="PANTHER" id="PTHR41286">
    <property type="entry name" value="HNH NUCLEASE YAJD-RELATED"/>
    <property type="match status" value="1"/>
</dbReference>
<dbReference type="GO" id="GO:0004519">
    <property type="term" value="F:endonuclease activity"/>
    <property type="evidence" value="ECO:0007669"/>
    <property type="project" value="UniProtKB-KW"/>
</dbReference>
<reference evidence="6 7" key="1">
    <citation type="submission" date="2024-06" db="EMBL/GenBank/DDBJ databases">
        <title>Thioclava kandeliae sp. nov. from a rhizosphere soil sample of Kandelia candel in a mangrove.</title>
        <authorList>
            <person name="Mu T."/>
        </authorList>
    </citation>
    <scope>NUCLEOTIDE SEQUENCE [LARGE SCALE GENOMIC DNA]</scope>
    <source>
        <strain evidence="6 7">CPCC 100088</strain>
    </source>
</reference>
<evidence type="ECO:0000313" key="6">
    <source>
        <dbReference type="EMBL" id="MER5171600.1"/>
    </source>
</evidence>
<dbReference type="PANTHER" id="PTHR41286:SF1">
    <property type="entry name" value="HNH NUCLEASE YAJD-RELATED"/>
    <property type="match status" value="1"/>
</dbReference>
<dbReference type="SMART" id="SM00507">
    <property type="entry name" value="HNHc"/>
    <property type="match status" value="1"/>
</dbReference>
<comment type="caution">
    <text evidence="6">The sequence shown here is derived from an EMBL/GenBank/DDBJ whole genome shotgun (WGS) entry which is preliminary data.</text>
</comment>
<evidence type="ECO:0000313" key="7">
    <source>
        <dbReference type="Proteomes" id="UP001438953"/>
    </source>
</evidence>
<proteinExistence type="inferred from homology"/>
<keyword evidence="6" id="KW-0255">Endonuclease</keyword>
<dbReference type="EMBL" id="JAYWLC010000004">
    <property type="protein sequence ID" value="MER5171600.1"/>
    <property type="molecule type" value="Genomic_DNA"/>
</dbReference>
<evidence type="ECO:0000256" key="4">
    <source>
        <dbReference type="ARBA" id="ARBA00040194"/>
    </source>
</evidence>
<comment type="similarity">
    <text evidence="3">Belongs to the HNH nuclease family.</text>
</comment>
<accession>A0ABV1SFC1</accession>
<dbReference type="InterPro" id="IPR003615">
    <property type="entry name" value="HNH_nuc"/>
</dbReference>
<dbReference type="InterPro" id="IPR002711">
    <property type="entry name" value="HNH"/>
</dbReference>
<organism evidence="6 7">
    <name type="scientific">Thioclava kandeliae</name>
    <dbReference type="NCBI Taxonomy" id="3070818"/>
    <lineage>
        <taxon>Bacteria</taxon>
        <taxon>Pseudomonadati</taxon>
        <taxon>Pseudomonadota</taxon>
        <taxon>Alphaproteobacteria</taxon>
        <taxon>Rhodobacterales</taxon>
        <taxon>Paracoccaceae</taxon>
        <taxon>Thioclava</taxon>
    </lineage>
</organism>
<gene>
    <name evidence="6" type="ORF">VSX56_07405</name>
</gene>
<evidence type="ECO:0000259" key="5">
    <source>
        <dbReference type="SMART" id="SM00507"/>
    </source>
</evidence>
<dbReference type="Pfam" id="PF01844">
    <property type="entry name" value="HNH"/>
    <property type="match status" value="1"/>
</dbReference>
<dbReference type="Gene3D" id="1.10.30.50">
    <property type="match status" value="1"/>
</dbReference>
<evidence type="ECO:0000256" key="3">
    <source>
        <dbReference type="ARBA" id="ARBA00038412"/>
    </source>
</evidence>
<evidence type="ECO:0000256" key="2">
    <source>
        <dbReference type="ARBA" id="ARBA00022801"/>
    </source>
</evidence>
<name>A0ABV1SFC1_9RHOB</name>
<keyword evidence="2" id="KW-0378">Hydrolase</keyword>
<feature type="domain" description="HNH nuclease" evidence="5">
    <location>
        <begin position="54"/>
        <end position="111"/>
    </location>
</feature>
<sequence length="123" mass="14293">MVKLKTIGPRLGTIAPLIARPERDTRQARIEQDSRAEYRRWYKLARWKAKPNGLRWQVLVRDGFTCQRCGYLTRDTNASDMVADHIAPHRGVEALFWDADNVQCLCKACHDGAKQREERRGWA</sequence>
<keyword evidence="1" id="KW-0540">Nuclease</keyword>
<evidence type="ECO:0000256" key="1">
    <source>
        <dbReference type="ARBA" id="ARBA00022722"/>
    </source>
</evidence>
<protein>
    <recommendedName>
        <fullName evidence="4">Putative HNH nuclease YajD</fullName>
    </recommendedName>
</protein>
<dbReference type="RefSeq" id="WP_350936052.1">
    <property type="nucleotide sequence ID" value="NZ_JAYWLC010000004.1"/>
</dbReference>